<evidence type="ECO:0000313" key="4">
    <source>
        <dbReference type="Proteomes" id="UP000316270"/>
    </source>
</evidence>
<gene>
    <name evidence="3" type="ORF">FKW77_006795</name>
</gene>
<dbReference type="Proteomes" id="UP000316270">
    <property type="component" value="Chromosome 12"/>
</dbReference>
<dbReference type="STRING" id="50376.A0A517LHF0"/>
<feature type="domain" description="DUF7730" evidence="2">
    <location>
        <begin position="96"/>
        <end position="240"/>
    </location>
</feature>
<dbReference type="EMBL" id="CP042196">
    <property type="protein sequence ID" value="QDS75075.1"/>
    <property type="molecule type" value="Genomic_DNA"/>
</dbReference>
<feature type="compositionally biased region" description="Basic residues" evidence="1">
    <location>
        <begin position="14"/>
        <end position="23"/>
    </location>
</feature>
<evidence type="ECO:0000256" key="1">
    <source>
        <dbReference type="SAM" id="MobiDB-lite"/>
    </source>
</evidence>
<proteinExistence type="predicted"/>
<dbReference type="Pfam" id="PF24864">
    <property type="entry name" value="DUF7730"/>
    <property type="match status" value="1"/>
</dbReference>
<feature type="region of interest" description="Disordered" evidence="1">
    <location>
        <begin position="12"/>
        <end position="48"/>
    </location>
</feature>
<name>A0A517LHF0_9PEZI</name>
<feature type="region of interest" description="Disordered" evidence="1">
    <location>
        <begin position="150"/>
        <end position="169"/>
    </location>
</feature>
<dbReference type="PANTHER" id="PTHR42085:SF7">
    <property type="entry name" value="F-BOX DOMAIN-CONTAINING PROTEIN"/>
    <property type="match status" value="1"/>
</dbReference>
<dbReference type="OrthoDB" id="2951834at2759"/>
<feature type="compositionally biased region" description="Polar residues" evidence="1">
    <location>
        <begin position="28"/>
        <end position="42"/>
    </location>
</feature>
<sequence>MSAEFIMRLAQMAHSRRPARSAHRSGEAQASTRVVRSSMSDTDSMDGVGTKAGVNQASGNIEFEDAASASSSLNDLNGPCADCQETQCHRHIFPLMSLPTELRLQIYRFCLARDTPVQLHVAKPHNTKEEEMAEEQREESMMQCTKGATRRARGMRMHSQVDSSRDHNNYRTDMDCRGPAHPDSLTPNILLVSKQVHTEARPVLYSENTFVLQLDSAVYTLTKLRQQSRSLIKHVSLTVPSHHHVLEGFADLVRLGLRYCWGLQTFTIALPTFLPRDQEPGANGTNVYANAFHILRWLPQSTKVVIDGGTTAEIREVVEENRRMATDLDNTSYLRRQHQMPERV</sequence>
<dbReference type="InterPro" id="IPR056632">
    <property type="entry name" value="DUF7730"/>
</dbReference>
<organism evidence="3 4">
    <name type="scientific">Venturia effusa</name>
    <dbReference type="NCBI Taxonomy" id="50376"/>
    <lineage>
        <taxon>Eukaryota</taxon>
        <taxon>Fungi</taxon>
        <taxon>Dikarya</taxon>
        <taxon>Ascomycota</taxon>
        <taxon>Pezizomycotina</taxon>
        <taxon>Dothideomycetes</taxon>
        <taxon>Pleosporomycetidae</taxon>
        <taxon>Venturiales</taxon>
        <taxon>Venturiaceae</taxon>
        <taxon>Venturia</taxon>
    </lineage>
</organism>
<dbReference type="AlphaFoldDB" id="A0A517LHF0"/>
<evidence type="ECO:0000259" key="2">
    <source>
        <dbReference type="Pfam" id="PF24864"/>
    </source>
</evidence>
<dbReference type="PANTHER" id="PTHR42085">
    <property type="entry name" value="F-BOX DOMAIN-CONTAINING PROTEIN"/>
    <property type="match status" value="1"/>
</dbReference>
<dbReference type="InterPro" id="IPR038883">
    <property type="entry name" value="AN11006-like"/>
</dbReference>
<accession>A0A517LHF0</accession>
<protein>
    <recommendedName>
        <fullName evidence="2">DUF7730 domain-containing protein</fullName>
    </recommendedName>
</protein>
<evidence type="ECO:0000313" key="3">
    <source>
        <dbReference type="EMBL" id="QDS75075.1"/>
    </source>
</evidence>
<keyword evidence="4" id="KW-1185">Reference proteome</keyword>
<reference evidence="3 4" key="1">
    <citation type="submission" date="2019-07" db="EMBL/GenBank/DDBJ databases">
        <title>Finished genome of Venturia effusa.</title>
        <authorList>
            <person name="Young C.A."/>
            <person name="Cox M.P."/>
            <person name="Ganley A.R.D."/>
            <person name="David W.J."/>
        </authorList>
    </citation>
    <scope>NUCLEOTIDE SEQUENCE [LARGE SCALE GENOMIC DNA]</scope>
    <source>
        <strain evidence="4">albino</strain>
    </source>
</reference>